<evidence type="ECO:0000256" key="7">
    <source>
        <dbReference type="ARBA" id="ARBA00023265"/>
    </source>
</evidence>
<evidence type="ECO:0000256" key="5">
    <source>
        <dbReference type="ARBA" id="ARBA00022989"/>
    </source>
</evidence>
<keyword evidence="8" id="KW-0112">Calmodulin-binding</keyword>
<dbReference type="GO" id="GO:0006952">
    <property type="term" value="P:defense response"/>
    <property type="evidence" value="ECO:0007669"/>
    <property type="project" value="UniProtKB-KW"/>
</dbReference>
<feature type="compositionally biased region" description="Low complexity" evidence="9">
    <location>
        <begin position="433"/>
        <end position="448"/>
    </location>
</feature>
<comment type="function">
    <text evidence="8">May be involved in modulation of pathogen defense and leaf cell death.</text>
</comment>
<gene>
    <name evidence="8" type="primary">MLO</name>
    <name evidence="11" type="ORF">A4U43_C01F18160</name>
</gene>
<keyword evidence="3 8" id="KW-0812">Transmembrane</keyword>
<evidence type="ECO:0000256" key="2">
    <source>
        <dbReference type="ARBA" id="ARBA00006574"/>
    </source>
</evidence>
<dbReference type="EMBL" id="CM007381">
    <property type="protein sequence ID" value="ONK80480.1"/>
    <property type="molecule type" value="Genomic_DNA"/>
</dbReference>
<dbReference type="OrthoDB" id="1388414at2759"/>
<feature type="transmembrane region" description="Helical" evidence="10">
    <location>
        <begin position="371"/>
        <end position="396"/>
    </location>
</feature>
<evidence type="ECO:0000256" key="6">
    <source>
        <dbReference type="ARBA" id="ARBA00023136"/>
    </source>
</evidence>
<dbReference type="GO" id="GO:0005516">
    <property type="term" value="F:calmodulin binding"/>
    <property type="evidence" value="ECO:0007669"/>
    <property type="project" value="UniProtKB-KW"/>
</dbReference>
<organism evidence="11 12">
    <name type="scientific">Asparagus officinalis</name>
    <name type="common">Garden asparagus</name>
    <dbReference type="NCBI Taxonomy" id="4686"/>
    <lineage>
        <taxon>Eukaryota</taxon>
        <taxon>Viridiplantae</taxon>
        <taxon>Streptophyta</taxon>
        <taxon>Embryophyta</taxon>
        <taxon>Tracheophyta</taxon>
        <taxon>Spermatophyta</taxon>
        <taxon>Magnoliopsida</taxon>
        <taxon>Liliopsida</taxon>
        <taxon>Asparagales</taxon>
        <taxon>Asparagaceae</taxon>
        <taxon>Asparagoideae</taxon>
        <taxon>Asparagus</taxon>
    </lineage>
</organism>
<evidence type="ECO:0000313" key="12">
    <source>
        <dbReference type="Proteomes" id="UP000243459"/>
    </source>
</evidence>
<dbReference type="PANTHER" id="PTHR31942">
    <property type="entry name" value="MLO-LIKE PROTEIN 1"/>
    <property type="match status" value="1"/>
</dbReference>
<dbReference type="GO" id="GO:0016020">
    <property type="term" value="C:membrane"/>
    <property type="evidence" value="ECO:0007669"/>
    <property type="project" value="UniProtKB-SubCell"/>
</dbReference>
<feature type="transmembrane region" description="Helical" evidence="10">
    <location>
        <begin position="248"/>
        <end position="268"/>
    </location>
</feature>
<reference evidence="12" key="1">
    <citation type="journal article" date="2017" name="Nat. Commun.">
        <title>The asparagus genome sheds light on the origin and evolution of a young Y chromosome.</title>
        <authorList>
            <person name="Harkess A."/>
            <person name="Zhou J."/>
            <person name="Xu C."/>
            <person name="Bowers J.E."/>
            <person name="Van der Hulst R."/>
            <person name="Ayyampalayam S."/>
            <person name="Mercati F."/>
            <person name="Riccardi P."/>
            <person name="McKain M.R."/>
            <person name="Kakrana A."/>
            <person name="Tang H."/>
            <person name="Ray J."/>
            <person name="Groenendijk J."/>
            <person name="Arikit S."/>
            <person name="Mathioni S.M."/>
            <person name="Nakano M."/>
            <person name="Shan H."/>
            <person name="Telgmann-Rauber A."/>
            <person name="Kanno A."/>
            <person name="Yue Z."/>
            <person name="Chen H."/>
            <person name="Li W."/>
            <person name="Chen Y."/>
            <person name="Xu X."/>
            <person name="Zhang Y."/>
            <person name="Luo S."/>
            <person name="Chen H."/>
            <person name="Gao J."/>
            <person name="Mao Z."/>
            <person name="Pires J.C."/>
            <person name="Luo M."/>
            <person name="Kudrna D."/>
            <person name="Wing R.A."/>
            <person name="Meyers B.C."/>
            <person name="Yi K."/>
            <person name="Kong H."/>
            <person name="Lavrijsen P."/>
            <person name="Sunseri F."/>
            <person name="Falavigna A."/>
            <person name="Ye Y."/>
            <person name="Leebens-Mack J.H."/>
            <person name="Chen G."/>
        </authorList>
    </citation>
    <scope>NUCLEOTIDE SEQUENCE [LARGE SCALE GENOMIC DNA]</scope>
    <source>
        <strain evidence="12">cv. DH0086</strain>
    </source>
</reference>
<protein>
    <recommendedName>
        <fullName evidence="8">MLO-like protein</fullName>
    </recommendedName>
</protein>
<keyword evidence="6 8" id="KW-0472">Membrane</keyword>
<evidence type="ECO:0000256" key="1">
    <source>
        <dbReference type="ARBA" id="ARBA00004141"/>
    </source>
</evidence>
<feature type="transmembrane region" description="Helical" evidence="10">
    <location>
        <begin position="127"/>
        <end position="147"/>
    </location>
</feature>
<keyword evidence="5 8" id="KW-1133">Transmembrane helix</keyword>
<proteinExistence type="inferred from homology"/>
<evidence type="ECO:0000256" key="3">
    <source>
        <dbReference type="ARBA" id="ARBA00022692"/>
    </source>
</evidence>
<keyword evidence="4 8" id="KW-0611">Plant defense</keyword>
<feature type="compositionally biased region" description="Polar residues" evidence="9">
    <location>
        <begin position="498"/>
        <end position="507"/>
    </location>
</feature>
<feature type="region of interest" description="Disordered" evidence="9">
    <location>
        <begin position="430"/>
        <end position="507"/>
    </location>
</feature>
<dbReference type="Pfam" id="PF03094">
    <property type="entry name" value="Mlo"/>
    <property type="match status" value="2"/>
</dbReference>
<feature type="transmembrane region" description="Helical" evidence="10">
    <location>
        <begin position="332"/>
        <end position="351"/>
    </location>
</feature>
<evidence type="ECO:0000313" key="11">
    <source>
        <dbReference type="EMBL" id="ONK80480.1"/>
    </source>
</evidence>
<feature type="transmembrane region" description="Helical" evidence="10">
    <location>
        <begin position="280"/>
        <end position="303"/>
    </location>
</feature>
<dbReference type="Proteomes" id="UP000243459">
    <property type="component" value="Chromosome 1"/>
</dbReference>
<sequence length="560" mass="64208">MNEVAGSLESTPSWAVASVCSLLIIIALLMEHGLHLLTKLFERRKRKTLNQALYHIKTELRNLGFMSMSLTMAKQPITKICISTSLANSLLPCKRKIGEHFIYEDQYCPNKGKVPLVSTAGTEQLQVLIFVLAGFHVLSSLLTFLLGDAKLNRWRPWEEETRTMKFQLSNDPRRFKLTRKTSFGEKHLKSWSNHPLLLWLVCLFRQFIRPVSRADYYALRRGFLAIHFDKDFKFDFQKFLSRSLDHDFAVVVRISPWIWVYAILMIFFNASEFYNHYWPTVMPLLIVLVVGMKLEVIITTMCLKGSHEAVIVRGAVSVKPDDSLFWFGQPQLLLHIIQFILVQNSFHLAYFTWSAYSFGLRSCYHRDTIGIIFSIVIGILVQFLCAYITLPLYALVAQMGSSMKEPIFADRVIEGLKNWQRAARKSLEEKKSYTLSSPSTSSTASLATQDNSLSTQRKDKVEELNTPSRTKRPKSVEGKTISPSSLSVERPFPFLSPGESSSPSTRRINAQEFNYPSDRIELLEVQKVVEEIIQYGDIPYTGDISFKLWGTKSKEPWPRS</sequence>
<comment type="subcellular location">
    <subcellularLocation>
        <location evidence="1 8">Membrane</location>
        <topology evidence="1 8">Multi-pass membrane protein</topology>
    </subcellularLocation>
</comment>
<keyword evidence="12" id="KW-1185">Reference proteome</keyword>
<dbReference type="Gramene" id="ONK80480">
    <property type="protein sequence ID" value="ONK80480"/>
    <property type="gene ID" value="A4U43_C01F18160"/>
</dbReference>
<evidence type="ECO:0000256" key="9">
    <source>
        <dbReference type="SAM" id="MobiDB-lite"/>
    </source>
</evidence>
<dbReference type="InterPro" id="IPR004326">
    <property type="entry name" value="Mlo"/>
</dbReference>
<comment type="similarity">
    <text evidence="2 8">Belongs to the MLO family.</text>
</comment>
<dbReference type="AlphaFoldDB" id="A0A5P1FUZ1"/>
<dbReference type="PANTHER" id="PTHR31942:SF72">
    <property type="entry name" value="MLO-LIKE PROTEIN"/>
    <property type="match status" value="1"/>
</dbReference>
<evidence type="ECO:0000256" key="8">
    <source>
        <dbReference type="RuleBase" id="RU280816"/>
    </source>
</evidence>
<comment type="domain">
    <text evidence="8">The C-terminus contains a calmodulin-binding domain, which binds calmodulin in a calcium-dependent fashion.</text>
</comment>
<evidence type="ECO:0000256" key="4">
    <source>
        <dbReference type="ARBA" id="ARBA00022821"/>
    </source>
</evidence>
<keyword evidence="7 8" id="KW-0568">Pathogenesis-related protein</keyword>
<name>A0A5P1FUZ1_ASPOF</name>
<accession>A0A5P1FUZ1</accession>
<feature type="transmembrane region" description="Helical" evidence="10">
    <location>
        <begin position="14"/>
        <end position="37"/>
    </location>
</feature>
<evidence type="ECO:0000256" key="10">
    <source>
        <dbReference type="SAM" id="Phobius"/>
    </source>
</evidence>